<dbReference type="AlphaFoldDB" id="A0A1B8R9B3"/>
<accession>A0A1B8R9B3</accession>
<evidence type="ECO:0000313" key="1">
    <source>
        <dbReference type="EMBL" id="AOO91804.1"/>
    </source>
</evidence>
<name>A0A1B8R9B3_RHILT</name>
<reference evidence="1" key="2">
    <citation type="journal article" date="2016" name="Front. Microbiol.">
        <title>The Regulatory Protein RosR Affects Rhizobium leguminosarum bv. trifolii Protein Profiles, Cell Surface Properties, and Symbiosis with Clover.</title>
        <authorList>
            <person name="Rachwal K."/>
            <person name="Boguszewska A."/>
            <person name="Kopcinska J."/>
            <person name="Karas M."/>
            <person name="Tchorzewski M."/>
            <person name="Janczarek M."/>
        </authorList>
    </citation>
    <scope>NUCLEOTIDE SEQUENCE</scope>
    <source>
        <strain evidence="1">Rt24.2</strain>
    </source>
</reference>
<reference evidence="1" key="1">
    <citation type="journal article" date="2015" name="BMC Genomics">
        <title>Transcriptome profiling of a Rhizobium leguminosarum bv. trifolii rosR mutant reveals the role of the transcriptional regulator RosR in motility, synthesis of cell-surface components, and other cellular processes.</title>
        <authorList>
            <person name="Rachwal K."/>
            <person name="Matczynska E."/>
            <person name="Janczarek M."/>
        </authorList>
    </citation>
    <scope>NUCLEOTIDE SEQUENCE</scope>
    <source>
        <strain evidence="1">Rt24.2</strain>
    </source>
</reference>
<organism evidence="1">
    <name type="scientific">Rhizobium leguminosarum bv. trifolii</name>
    <dbReference type="NCBI Taxonomy" id="386"/>
    <lineage>
        <taxon>Bacteria</taxon>
        <taxon>Pseudomonadati</taxon>
        <taxon>Pseudomonadota</taxon>
        <taxon>Alphaproteobacteria</taxon>
        <taxon>Hyphomicrobiales</taxon>
        <taxon>Rhizobiaceae</taxon>
        <taxon>Rhizobium/Agrobacterium group</taxon>
        <taxon>Rhizobium</taxon>
    </lineage>
</organism>
<dbReference type="EMBL" id="KX489440">
    <property type="protein sequence ID" value="AOO91804.1"/>
    <property type="molecule type" value="Genomic_DNA"/>
</dbReference>
<proteinExistence type="predicted"/>
<sequence length="84" mass="9466">MGRDLQRQGGAVIMFAFSRREMMADLVKTRGRGKPASALWLQLICEANRVLVDGCAEPCIEREKDWDHTSSEGPAKMISNCRRI</sequence>
<protein>
    <submittedName>
        <fullName evidence="1">Uncharacterized protein</fullName>
    </submittedName>
</protein>